<keyword evidence="4" id="KW-0808">Transferase</keyword>
<evidence type="ECO:0000256" key="1">
    <source>
        <dbReference type="ARBA" id="ARBA00023002"/>
    </source>
</evidence>
<dbReference type="InterPro" id="IPR036249">
    <property type="entry name" value="Thioredoxin-like_sf"/>
</dbReference>
<dbReference type="Proteomes" id="UP000177625">
    <property type="component" value="Unassembled WGS sequence"/>
</dbReference>
<dbReference type="InterPro" id="IPR050983">
    <property type="entry name" value="GST_Omega/HSP26"/>
</dbReference>
<dbReference type="PROSITE" id="PS50404">
    <property type="entry name" value="GST_NTER"/>
    <property type="match status" value="1"/>
</dbReference>
<dbReference type="PRINTS" id="PR01625">
    <property type="entry name" value="GSTRNSFRASEO"/>
</dbReference>
<dbReference type="InterPro" id="IPR004045">
    <property type="entry name" value="Glutathione_S-Trfase_N"/>
</dbReference>
<dbReference type="SUPFAM" id="SSF47616">
    <property type="entry name" value="GST C-terminal domain-like"/>
    <property type="match status" value="1"/>
</dbReference>
<proteinExistence type="predicted"/>
<feature type="domain" description="GST N-terminal" evidence="2">
    <location>
        <begin position="54"/>
        <end position="132"/>
    </location>
</feature>
<evidence type="ECO:0000259" key="2">
    <source>
        <dbReference type="PROSITE" id="PS50404"/>
    </source>
</evidence>
<protein>
    <submittedName>
        <fullName evidence="4">Probable glutathione transferase omega-1</fullName>
    </submittedName>
</protein>
<dbReference type="GO" id="GO:0005737">
    <property type="term" value="C:cytoplasm"/>
    <property type="evidence" value="ECO:0007669"/>
    <property type="project" value="InterPro"/>
</dbReference>
<evidence type="ECO:0000313" key="5">
    <source>
        <dbReference type="Proteomes" id="UP000177625"/>
    </source>
</evidence>
<dbReference type="InterPro" id="IPR010987">
    <property type="entry name" value="Glutathione-S-Trfase_C-like"/>
</dbReference>
<dbReference type="Pfam" id="PF13410">
    <property type="entry name" value="GST_C_2"/>
    <property type="match status" value="1"/>
</dbReference>
<dbReference type="SFLD" id="SFLDG00358">
    <property type="entry name" value="Main_(cytGST)"/>
    <property type="match status" value="1"/>
</dbReference>
<name>A0A1E1LZB1_RHYSE</name>
<gene>
    <name evidence="4" type="ORF">RSE6_02052</name>
</gene>
<dbReference type="PANTHER" id="PTHR43968:SF13">
    <property type="entry name" value="GLUTATHIONE TRANSFERASE OMEGA-1"/>
    <property type="match status" value="1"/>
</dbReference>
<dbReference type="SFLD" id="SFLDS00019">
    <property type="entry name" value="Glutathione_Transferase_(cytos"/>
    <property type="match status" value="1"/>
</dbReference>
<evidence type="ECO:0000313" key="4">
    <source>
        <dbReference type="EMBL" id="CZT42197.1"/>
    </source>
</evidence>
<keyword evidence="1" id="KW-0560">Oxidoreductase</keyword>
<reference evidence="5" key="1">
    <citation type="submission" date="2016-03" db="EMBL/GenBank/DDBJ databases">
        <authorList>
            <person name="Guldener U."/>
        </authorList>
    </citation>
    <scope>NUCLEOTIDE SEQUENCE [LARGE SCALE GENOMIC DNA]</scope>
</reference>
<dbReference type="PANTHER" id="PTHR43968">
    <property type="match status" value="1"/>
</dbReference>
<dbReference type="InterPro" id="IPR036282">
    <property type="entry name" value="Glutathione-S-Trfase_C_sf"/>
</dbReference>
<dbReference type="EMBL" id="FJVC01000078">
    <property type="protein sequence ID" value="CZT42197.1"/>
    <property type="molecule type" value="Genomic_DNA"/>
</dbReference>
<dbReference type="Gene3D" id="1.20.1050.10">
    <property type="match status" value="1"/>
</dbReference>
<keyword evidence="5" id="KW-1185">Reference proteome</keyword>
<evidence type="ECO:0000259" key="3">
    <source>
        <dbReference type="PROSITE" id="PS50405"/>
    </source>
</evidence>
<feature type="domain" description="GST C-terminal" evidence="3">
    <location>
        <begin position="139"/>
        <end position="266"/>
    </location>
</feature>
<dbReference type="GO" id="GO:0004364">
    <property type="term" value="F:glutathione transferase activity"/>
    <property type="evidence" value="ECO:0007669"/>
    <property type="project" value="InterPro"/>
</dbReference>
<dbReference type="GO" id="GO:0045174">
    <property type="term" value="F:glutathione dehydrogenase (ascorbate) activity"/>
    <property type="evidence" value="ECO:0007669"/>
    <property type="project" value="UniProtKB-ARBA"/>
</dbReference>
<dbReference type="AlphaFoldDB" id="A0A1E1LZB1"/>
<dbReference type="Pfam" id="PF13409">
    <property type="entry name" value="GST_N_2"/>
    <property type="match status" value="1"/>
</dbReference>
<dbReference type="Gene3D" id="3.40.30.10">
    <property type="entry name" value="Glutaredoxin"/>
    <property type="match status" value="1"/>
</dbReference>
<dbReference type="InterPro" id="IPR005442">
    <property type="entry name" value="GST_omega"/>
</dbReference>
<accession>A0A1E1LZB1</accession>
<dbReference type="SUPFAM" id="SSF52833">
    <property type="entry name" value="Thioredoxin-like"/>
    <property type="match status" value="1"/>
</dbReference>
<dbReference type="InterPro" id="IPR040079">
    <property type="entry name" value="Glutathione_S-Trfase"/>
</dbReference>
<dbReference type="PROSITE" id="PS50405">
    <property type="entry name" value="GST_CTER"/>
    <property type="match status" value="1"/>
</dbReference>
<organism evidence="4 5">
    <name type="scientific">Rhynchosporium secalis</name>
    <name type="common">Barley scald fungus</name>
    <dbReference type="NCBI Taxonomy" id="38038"/>
    <lineage>
        <taxon>Eukaryota</taxon>
        <taxon>Fungi</taxon>
        <taxon>Dikarya</taxon>
        <taxon>Ascomycota</taxon>
        <taxon>Pezizomycotina</taxon>
        <taxon>Leotiomycetes</taxon>
        <taxon>Helotiales</taxon>
        <taxon>Ploettnerulaceae</taxon>
        <taxon>Rhynchosporium</taxon>
    </lineage>
</organism>
<sequence>MIDSSISLESTTTNCEISWKITPAIMGNDHPDSKLFPHATGAAAQMVKEHEGEEPLKLFSGWFCPFVQRALLVLLEKNIPFQYIEVNPYHKPESLLKLNPRGLVPTLEYDQKPLYESTVICEFLEEAYPSATPHLMPSDPYTRARTRIWTDFVTSRIIPAFHRFLQCQPSSSANIDDVRGEFLDKLGEFTQAMDPDGPYFLGKEVSMIDLILAPWAIRLWVFDHFKGGLNIPEGKIWDRWGKWLGAVEKRESVVKTTSEKEHYLPIYQRYADDTAQSELAKATRAGKGVP</sequence>